<dbReference type="FunFam" id="3.30.540.10:FF:000030">
    <property type="entry name" value="Inositol monophosphatase"/>
    <property type="match status" value="1"/>
</dbReference>
<evidence type="ECO:0000256" key="2">
    <source>
        <dbReference type="ARBA" id="ARBA00004970"/>
    </source>
</evidence>
<keyword evidence="7" id="KW-0378">Hydrolase</keyword>
<keyword evidence="5" id="KW-0028">Amino-acid biosynthesis</keyword>
<comment type="pathway">
    <text evidence="2">Amino-acid biosynthesis; L-histidine biosynthesis; L-histidine from 5-phospho-alpha-D-ribose 1-diphosphate: step 8/9.</text>
</comment>
<keyword evidence="14" id="KW-1185">Reference proteome</keyword>
<comment type="cofactor">
    <cofactor evidence="1 12">
        <name>Mg(2+)</name>
        <dbReference type="ChEBI" id="CHEBI:18420"/>
    </cofactor>
</comment>
<dbReference type="PRINTS" id="PR00377">
    <property type="entry name" value="IMPHPHTASES"/>
</dbReference>
<evidence type="ECO:0000256" key="6">
    <source>
        <dbReference type="ARBA" id="ARBA00022723"/>
    </source>
</evidence>
<dbReference type="PROSITE" id="PS00629">
    <property type="entry name" value="IMP_1"/>
    <property type="match status" value="1"/>
</dbReference>
<dbReference type="AlphaFoldDB" id="A0A919AJU9"/>
<feature type="binding site" evidence="12">
    <location>
        <position position="95"/>
    </location>
    <ligand>
        <name>Mg(2+)</name>
        <dbReference type="ChEBI" id="CHEBI:18420"/>
        <label>1</label>
        <note>catalytic</note>
    </ligand>
</feature>
<evidence type="ECO:0000256" key="7">
    <source>
        <dbReference type="ARBA" id="ARBA00022801"/>
    </source>
</evidence>
<dbReference type="GO" id="GO:0004401">
    <property type="term" value="F:histidinol-phosphatase activity"/>
    <property type="evidence" value="ECO:0007669"/>
    <property type="project" value="UniProtKB-UniRule"/>
</dbReference>
<dbReference type="InterPro" id="IPR011809">
    <property type="entry name" value="His_9_proposed"/>
</dbReference>
<evidence type="ECO:0000256" key="9">
    <source>
        <dbReference type="ARBA" id="ARBA00023102"/>
    </source>
</evidence>
<evidence type="ECO:0000256" key="8">
    <source>
        <dbReference type="ARBA" id="ARBA00022842"/>
    </source>
</evidence>
<gene>
    <name evidence="13" type="ORF">GCM10017044_01190</name>
</gene>
<dbReference type="EC" id="3.1.3.15" evidence="4 11"/>
<name>A0A919AJU9_9PROT</name>
<organism evidence="13 14">
    <name type="scientific">Kordiimonas sediminis</name>
    <dbReference type="NCBI Taxonomy" id="1735581"/>
    <lineage>
        <taxon>Bacteria</taxon>
        <taxon>Pseudomonadati</taxon>
        <taxon>Pseudomonadota</taxon>
        <taxon>Alphaproteobacteria</taxon>
        <taxon>Kordiimonadales</taxon>
        <taxon>Kordiimonadaceae</taxon>
        <taxon>Kordiimonas</taxon>
    </lineage>
</organism>
<dbReference type="GO" id="GO:0000105">
    <property type="term" value="P:L-histidine biosynthetic process"/>
    <property type="evidence" value="ECO:0007669"/>
    <property type="project" value="UniProtKB-UniRule"/>
</dbReference>
<feature type="binding site" evidence="12">
    <location>
        <position position="215"/>
    </location>
    <ligand>
        <name>Mg(2+)</name>
        <dbReference type="ChEBI" id="CHEBI:18420"/>
        <label>1</label>
        <note>catalytic</note>
    </ligand>
</feature>
<dbReference type="CDD" id="cd01641">
    <property type="entry name" value="Bacterial_IMPase_like_1"/>
    <property type="match status" value="1"/>
</dbReference>
<dbReference type="PANTHER" id="PTHR43200">
    <property type="entry name" value="PHOSPHATASE"/>
    <property type="match status" value="1"/>
</dbReference>
<dbReference type="Gene3D" id="3.30.540.10">
    <property type="entry name" value="Fructose-1,6-Bisphosphatase, subunit A, domain 1"/>
    <property type="match status" value="1"/>
</dbReference>
<proteinExistence type="inferred from homology"/>
<evidence type="ECO:0000313" key="14">
    <source>
        <dbReference type="Proteomes" id="UP000630923"/>
    </source>
</evidence>
<dbReference type="PANTHER" id="PTHR43200:SF6">
    <property type="entry name" value="3'(2'),5'-BISPHOSPHATE NUCLEOTIDASE"/>
    <property type="match status" value="1"/>
</dbReference>
<evidence type="ECO:0000256" key="12">
    <source>
        <dbReference type="PIRSR" id="PIRSR600760-2"/>
    </source>
</evidence>
<dbReference type="GO" id="GO:0046872">
    <property type="term" value="F:metal ion binding"/>
    <property type="evidence" value="ECO:0007669"/>
    <property type="project" value="UniProtKB-KW"/>
</dbReference>
<keyword evidence="9" id="KW-0368">Histidine biosynthesis</keyword>
<accession>A0A919AJU9</accession>
<protein>
    <recommendedName>
        <fullName evidence="4 11">Histidinol-phosphatase</fullName>
        <ecNumber evidence="4 11">3.1.3.15</ecNumber>
    </recommendedName>
</protein>
<reference evidence="13" key="2">
    <citation type="submission" date="2020-09" db="EMBL/GenBank/DDBJ databases">
        <authorList>
            <person name="Sun Q."/>
            <person name="Kim S."/>
        </authorList>
    </citation>
    <scope>NUCLEOTIDE SEQUENCE</scope>
    <source>
        <strain evidence="13">KCTC 42590</strain>
    </source>
</reference>
<keyword evidence="8 12" id="KW-0460">Magnesium</keyword>
<evidence type="ECO:0000256" key="11">
    <source>
        <dbReference type="NCBIfam" id="TIGR02067"/>
    </source>
</evidence>
<comment type="similarity">
    <text evidence="3">Belongs to the inositol monophosphatase superfamily.</text>
</comment>
<evidence type="ECO:0000256" key="10">
    <source>
        <dbReference type="ARBA" id="ARBA00049158"/>
    </source>
</evidence>
<dbReference type="NCBIfam" id="TIGR02067">
    <property type="entry name" value="his_9_HisN"/>
    <property type="match status" value="1"/>
</dbReference>
<keyword evidence="6 12" id="KW-0479">Metal-binding</keyword>
<evidence type="ECO:0000256" key="5">
    <source>
        <dbReference type="ARBA" id="ARBA00022605"/>
    </source>
</evidence>
<sequence>MTQLLDVKTADELADFAEKLADAASDVTMKWFRKKVDIVNKEDEHFDPVTVADRDAETAIRALIEQHYPDHGIIGEEHGIKEANSAFTWVLDPVDGTRAFISGLPTWGTLIALLFNGIPVIGVIEQPYLRERYVGKPGIATLNGEPITTRPCTSLAVATISTTDPALFRGKDKDAFMRLLDASRLVRYGMDCYAYAILSSGYMDVVAETGLQIYDMMALIPIIRGAGGIAVSWTGAENPGEDGTLLALGDSALYRDTLDLLRH</sequence>
<feature type="binding site" evidence="12">
    <location>
        <position position="76"/>
    </location>
    <ligand>
        <name>Mg(2+)</name>
        <dbReference type="ChEBI" id="CHEBI:18420"/>
        <label>1</label>
        <note>catalytic</note>
    </ligand>
</feature>
<dbReference type="SUPFAM" id="SSF56655">
    <property type="entry name" value="Carbohydrate phosphatase"/>
    <property type="match status" value="1"/>
</dbReference>
<evidence type="ECO:0000256" key="4">
    <source>
        <dbReference type="ARBA" id="ARBA00013085"/>
    </source>
</evidence>
<dbReference type="RefSeq" id="WP_191249623.1">
    <property type="nucleotide sequence ID" value="NZ_BNCI01000001.1"/>
</dbReference>
<dbReference type="Proteomes" id="UP000630923">
    <property type="component" value="Unassembled WGS sequence"/>
</dbReference>
<dbReference type="InterPro" id="IPR000760">
    <property type="entry name" value="Inositol_monophosphatase-like"/>
</dbReference>
<feature type="binding site" evidence="12">
    <location>
        <position position="92"/>
    </location>
    <ligand>
        <name>Mg(2+)</name>
        <dbReference type="ChEBI" id="CHEBI:18420"/>
        <label>1</label>
        <note>catalytic</note>
    </ligand>
</feature>
<evidence type="ECO:0000256" key="3">
    <source>
        <dbReference type="ARBA" id="ARBA00009759"/>
    </source>
</evidence>
<evidence type="ECO:0000313" key="13">
    <source>
        <dbReference type="EMBL" id="GHF11226.1"/>
    </source>
</evidence>
<reference evidence="13" key="1">
    <citation type="journal article" date="2014" name="Int. J. Syst. Evol. Microbiol.">
        <title>Complete genome sequence of Corynebacterium casei LMG S-19264T (=DSM 44701T), isolated from a smear-ripened cheese.</title>
        <authorList>
            <consortium name="US DOE Joint Genome Institute (JGI-PGF)"/>
            <person name="Walter F."/>
            <person name="Albersmeier A."/>
            <person name="Kalinowski J."/>
            <person name="Ruckert C."/>
        </authorList>
    </citation>
    <scope>NUCLEOTIDE SEQUENCE</scope>
    <source>
        <strain evidence="13">KCTC 42590</strain>
    </source>
</reference>
<dbReference type="InterPro" id="IPR020583">
    <property type="entry name" value="Inositol_monoP_metal-BS"/>
</dbReference>
<dbReference type="Pfam" id="PF00459">
    <property type="entry name" value="Inositol_P"/>
    <property type="match status" value="1"/>
</dbReference>
<comment type="caution">
    <text evidence="13">The sequence shown here is derived from an EMBL/GenBank/DDBJ whole genome shotgun (WGS) entry which is preliminary data.</text>
</comment>
<evidence type="ECO:0000256" key="1">
    <source>
        <dbReference type="ARBA" id="ARBA00001946"/>
    </source>
</evidence>
<dbReference type="InterPro" id="IPR051090">
    <property type="entry name" value="Inositol_monoP_superfamily"/>
</dbReference>
<dbReference type="Gene3D" id="3.40.190.80">
    <property type="match status" value="1"/>
</dbReference>
<comment type="catalytic activity">
    <reaction evidence="10">
        <text>L-histidinol phosphate + H2O = L-histidinol + phosphate</text>
        <dbReference type="Rhea" id="RHEA:14465"/>
        <dbReference type="ChEBI" id="CHEBI:15377"/>
        <dbReference type="ChEBI" id="CHEBI:43474"/>
        <dbReference type="ChEBI" id="CHEBI:57699"/>
        <dbReference type="ChEBI" id="CHEBI:57980"/>
        <dbReference type="EC" id="3.1.3.15"/>
    </reaction>
</comment>
<dbReference type="EMBL" id="BNCI01000001">
    <property type="protein sequence ID" value="GHF11226.1"/>
    <property type="molecule type" value="Genomic_DNA"/>
</dbReference>